<comment type="function">
    <text evidence="10">Paramyosin is a major structural component of many thick filaments isolated from invertebrate muscles.</text>
</comment>
<keyword evidence="5" id="KW-0963">Cytoplasm</keyword>
<name>A0A0D8XNN9_DICVI</name>
<keyword evidence="4" id="KW-0787">Thick filament</keyword>
<evidence type="ECO:0000256" key="3">
    <source>
        <dbReference type="ARBA" id="ARBA00018623"/>
    </source>
</evidence>
<accession>A0A0D8XNN9</accession>
<gene>
    <name evidence="13" type="ORF">DICVIV_08598</name>
</gene>
<keyword evidence="7" id="KW-0518">Myosin</keyword>
<dbReference type="GO" id="GO:0016459">
    <property type="term" value="C:myosin complex"/>
    <property type="evidence" value="ECO:0007669"/>
    <property type="project" value="InterPro"/>
</dbReference>
<dbReference type="Pfam" id="PF01576">
    <property type="entry name" value="Myosin_tail_1"/>
    <property type="match status" value="1"/>
</dbReference>
<evidence type="ECO:0000313" key="14">
    <source>
        <dbReference type="Proteomes" id="UP000053766"/>
    </source>
</evidence>
<feature type="region of interest" description="Disordered" evidence="11">
    <location>
        <begin position="1"/>
        <end position="24"/>
    </location>
</feature>
<sequence>MEVGRLSDELRVEQEHTQSLDKTRKALESQVKDMQARLEEAEAQSMKGGKRVIAKLEARCHELESELEAEGRRHAEAVRNLRNKDRRCRELQFQVDEDKKSSERTFDLVEKLQHKIKTYKRQVEDAETLAAQNLAKYRQMQHALEDAEERAEAAENALAKMRLKNRSGSYKSLPHSVSSNALNMKSSSRTHIVEDGIDE</sequence>
<keyword evidence="14" id="KW-1185">Reference proteome</keyword>
<comment type="subcellular location">
    <subcellularLocation>
        <location evidence="1">Cytoplasm</location>
        <location evidence="1">Myofibril</location>
    </subcellularLocation>
</comment>
<evidence type="ECO:0000256" key="4">
    <source>
        <dbReference type="ARBA" id="ARBA00022433"/>
    </source>
</evidence>
<keyword evidence="9" id="KW-0514">Muscle protein</keyword>
<evidence type="ECO:0000256" key="11">
    <source>
        <dbReference type="SAM" id="MobiDB-lite"/>
    </source>
</evidence>
<protein>
    <recommendedName>
        <fullName evidence="3">Paramyosin</fullName>
    </recommendedName>
</protein>
<evidence type="ECO:0000256" key="6">
    <source>
        <dbReference type="ARBA" id="ARBA00023054"/>
    </source>
</evidence>
<evidence type="ECO:0000256" key="5">
    <source>
        <dbReference type="ARBA" id="ARBA00022490"/>
    </source>
</evidence>
<evidence type="ECO:0000256" key="7">
    <source>
        <dbReference type="ARBA" id="ARBA00023123"/>
    </source>
</evidence>
<dbReference type="GO" id="GO:0030016">
    <property type="term" value="C:myofibril"/>
    <property type="evidence" value="ECO:0007669"/>
    <property type="project" value="UniProtKB-SubCell"/>
</dbReference>
<feature type="compositionally biased region" description="Polar residues" evidence="11">
    <location>
        <begin position="166"/>
        <end position="190"/>
    </location>
</feature>
<keyword evidence="8" id="KW-0505">Motor protein</keyword>
<evidence type="ECO:0000256" key="9">
    <source>
        <dbReference type="ARBA" id="ARBA00023179"/>
    </source>
</evidence>
<evidence type="ECO:0000256" key="8">
    <source>
        <dbReference type="ARBA" id="ARBA00023175"/>
    </source>
</evidence>
<evidence type="ECO:0000256" key="10">
    <source>
        <dbReference type="ARBA" id="ARBA00049580"/>
    </source>
</evidence>
<dbReference type="PANTHER" id="PTHR46349:SF6">
    <property type="entry name" value="MYOSIN-6-LIKE"/>
    <property type="match status" value="1"/>
</dbReference>
<evidence type="ECO:0000259" key="12">
    <source>
        <dbReference type="Pfam" id="PF01576"/>
    </source>
</evidence>
<proteinExistence type="inferred from homology"/>
<feature type="region of interest" description="Disordered" evidence="11">
    <location>
        <begin position="163"/>
        <end position="199"/>
    </location>
</feature>
<reference evidence="14" key="2">
    <citation type="journal article" date="2016" name="Sci. Rep.">
        <title>Dictyocaulus viviparus genome, variome and transcriptome elucidate lungworm biology and support future intervention.</title>
        <authorList>
            <person name="McNulty S.N."/>
            <person name="Strube C."/>
            <person name="Rosa B.A."/>
            <person name="Martin J.C."/>
            <person name="Tyagi R."/>
            <person name="Choi Y.J."/>
            <person name="Wang Q."/>
            <person name="Hallsworth Pepin K."/>
            <person name="Zhang X."/>
            <person name="Ozersky P."/>
            <person name="Wilson R.K."/>
            <person name="Sternberg P.W."/>
            <person name="Gasser R.B."/>
            <person name="Mitreva M."/>
        </authorList>
    </citation>
    <scope>NUCLEOTIDE SEQUENCE [LARGE SCALE GENOMIC DNA]</scope>
    <source>
        <strain evidence="14">HannoverDv2000</strain>
    </source>
</reference>
<evidence type="ECO:0000256" key="2">
    <source>
        <dbReference type="ARBA" id="ARBA00008447"/>
    </source>
</evidence>
<dbReference type="InterPro" id="IPR002928">
    <property type="entry name" value="Myosin_tail"/>
</dbReference>
<evidence type="ECO:0000313" key="13">
    <source>
        <dbReference type="EMBL" id="KJH45352.1"/>
    </source>
</evidence>
<reference evidence="13 14" key="1">
    <citation type="submission" date="2013-11" db="EMBL/GenBank/DDBJ databases">
        <title>Draft genome of the bovine lungworm Dictyocaulus viviparus.</title>
        <authorList>
            <person name="Mitreva M."/>
        </authorList>
    </citation>
    <scope>NUCLEOTIDE SEQUENCE [LARGE SCALE GENOMIC DNA]</scope>
    <source>
        <strain evidence="13 14">HannoverDv2000</strain>
    </source>
</reference>
<dbReference type="EMBL" id="KN716412">
    <property type="protein sequence ID" value="KJH45352.1"/>
    <property type="molecule type" value="Genomic_DNA"/>
</dbReference>
<dbReference type="GO" id="GO:0032982">
    <property type="term" value="C:myosin filament"/>
    <property type="evidence" value="ECO:0007669"/>
    <property type="project" value="UniProtKB-KW"/>
</dbReference>
<comment type="similarity">
    <text evidence="2">Belongs to the paramyosin family.</text>
</comment>
<dbReference type="SUPFAM" id="SSF90257">
    <property type="entry name" value="Myosin rod fragments"/>
    <property type="match status" value="1"/>
</dbReference>
<dbReference type="AlphaFoldDB" id="A0A0D8XNN9"/>
<dbReference type="PANTHER" id="PTHR46349">
    <property type="entry name" value="CINGULIN-LIKE PROTEIN 1-RELATED"/>
    <property type="match status" value="1"/>
</dbReference>
<evidence type="ECO:0000256" key="1">
    <source>
        <dbReference type="ARBA" id="ARBA00004657"/>
    </source>
</evidence>
<dbReference type="OrthoDB" id="2018427at2759"/>
<dbReference type="Proteomes" id="UP000053766">
    <property type="component" value="Unassembled WGS sequence"/>
</dbReference>
<dbReference type="STRING" id="29172.A0A0D8XNN9"/>
<organism evidence="13 14">
    <name type="scientific">Dictyocaulus viviparus</name>
    <name type="common">Bovine lungworm</name>
    <dbReference type="NCBI Taxonomy" id="29172"/>
    <lineage>
        <taxon>Eukaryota</taxon>
        <taxon>Metazoa</taxon>
        <taxon>Ecdysozoa</taxon>
        <taxon>Nematoda</taxon>
        <taxon>Chromadorea</taxon>
        <taxon>Rhabditida</taxon>
        <taxon>Rhabditina</taxon>
        <taxon>Rhabditomorpha</taxon>
        <taxon>Strongyloidea</taxon>
        <taxon>Metastrongylidae</taxon>
        <taxon>Dictyocaulus</taxon>
    </lineage>
</organism>
<keyword evidence="6" id="KW-0175">Coiled coil</keyword>
<feature type="domain" description="Myosin tail" evidence="12">
    <location>
        <begin position="3"/>
        <end position="163"/>
    </location>
</feature>